<name>A0A2S7SU93_9BACT</name>
<feature type="domain" description="Immunity MXAN-0049 protein" evidence="1">
    <location>
        <begin position="77"/>
        <end position="208"/>
    </location>
</feature>
<proteinExistence type="predicted"/>
<evidence type="ECO:0000313" key="3">
    <source>
        <dbReference type="Proteomes" id="UP000239872"/>
    </source>
</evidence>
<evidence type="ECO:0000259" key="1">
    <source>
        <dbReference type="Pfam" id="PF07791"/>
    </source>
</evidence>
<protein>
    <recommendedName>
        <fullName evidence="1">Immunity MXAN-0049 protein domain-containing protein</fullName>
    </recommendedName>
</protein>
<dbReference type="EMBL" id="PPSL01000003">
    <property type="protein sequence ID" value="PQJ10492.1"/>
    <property type="molecule type" value="Genomic_DNA"/>
</dbReference>
<keyword evidence="3" id="KW-1185">Reference proteome</keyword>
<evidence type="ECO:0000313" key="2">
    <source>
        <dbReference type="EMBL" id="PQJ10492.1"/>
    </source>
</evidence>
<dbReference type="AlphaFoldDB" id="A0A2S7SU93"/>
<organism evidence="2 3">
    <name type="scientific">Flavipsychrobacter stenotrophus</name>
    <dbReference type="NCBI Taxonomy" id="2077091"/>
    <lineage>
        <taxon>Bacteria</taxon>
        <taxon>Pseudomonadati</taxon>
        <taxon>Bacteroidota</taxon>
        <taxon>Chitinophagia</taxon>
        <taxon>Chitinophagales</taxon>
        <taxon>Chitinophagaceae</taxon>
        <taxon>Flavipsychrobacter</taxon>
    </lineage>
</organism>
<reference evidence="2 3" key="1">
    <citation type="submission" date="2018-01" db="EMBL/GenBank/DDBJ databases">
        <title>A novel member of the phylum Bacteroidetes isolated from glacier ice.</title>
        <authorList>
            <person name="Liu Q."/>
            <person name="Xin Y.-H."/>
        </authorList>
    </citation>
    <scope>NUCLEOTIDE SEQUENCE [LARGE SCALE GENOMIC DNA]</scope>
    <source>
        <strain evidence="2 3">RB1R16</strain>
    </source>
</reference>
<accession>A0A2S7SU93</accession>
<comment type="caution">
    <text evidence="2">The sequence shown here is derived from an EMBL/GenBank/DDBJ whole genome shotgun (WGS) entry which is preliminary data.</text>
</comment>
<dbReference type="InterPro" id="IPR012433">
    <property type="entry name" value="Imm11"/>
</dbReference>
<gene>
    <name evidence="2" type="ORF">CJD36_010980</name>
</gene>
<dbReference type="Proteomes" id="UP000239872">
    <property type="component" value="Unassembled WGS sequence"/>
</dbReference>
<sequence>MYYIMKCSIESKIIGTTFPQIHTMNAGYNYVSEFSVSKLSRCYDRLPAFIPDLDSFILSSKALLTDILSTSLINRGLIVSNRVKEILEKCLLPEHAFFPIGLYYKNERIENYFWFHLISDFVDNIDFEKSTFYLKDYNIDEAITINSEVELRKIMKTKSITANIKSDNVVLKNKINFDLFKIGTFDINIYISDKLKNVFNEQQITGIQILPSQLY</sequence>
<dbReference type="Pfam" id="PF07791">
    <property type="entry name" value="Imm11"/>
    <property type="match status" value="1"/>
</dbReference>